<organism evidence="1 2">
    <name type="scientific">Sclerotinia nivalis</name>
    <dbReference type="NCBI Taxonomy" id="352851"/>
    <lineage>
        <taxon>Eukaryota</taxon>
        <taxon>Fungi</taxon>
        <taxon>Dikarya</taxon>
        <taxon>Ascomycota</taxon>
        <taxon>Pezizomycotina</taxon>
        <taxon>Leotiomycetes</taxon>
        <taxon>Helotiales</taxon>
        <taxon>Sclerotiniaceae</taxon>
        <taxon>Sclerotinia</taxon>
    </lineage>
</organism>
<gene>
    <name evidence="1" type="ORF">OCU04_004437</name>
</gene>
<dbReference type="Proteomes" id="UP001152300">
    <property type="component" value="Unassembled WGS sequence"/>
</dbReference>
<evidence type="ECO:0000313" key="1">
    <source>
        <dbReference type="EMBL" id="KAJ8067057.1"/>
    </source>
</evidence>
<proteinExistence type="predicted"/>
<accession>A0A9X0AQF2</accession>
<evidence type="ECO:0000313" key="2">
    <source>
        <dbReference type="Proteomes" id="UP001152300"/>
    </source>
</evidence>
<dbReference type="AlphaFoldDB" id="A0A9X0AQF2"/>
<reference evidence="1" key="1">
    <citation type="submission" date="2022-11" db="EMBL/GenBank/DDBJ databases">
        <title>Genome Resource of Sclerotinia nivalis Strain SnTB1, a Plant Pathogen Isolated from American Ginseng.</title>
        <authorList>
            <person name="Fan S."/>
        </authorList>
    </citation>
    <scope>NUCLEOTIDE SEQUENCE</scope>
    <source>
        <strain evidence="1">SnTB1</strain>
    </source>
</reference>
<sequence length="99" mass="11666">MPRIHDIQNSRFFELNIQIPYIWIIYLFSQQFKYRNLCWLSTHILTEIPRTGVLSIQVDLLPVPSITRKISLLAKRGQQIGDLVDVYVPHFKLQSTNNL</sequence>
<keyword evidence="2" id="KW-1185">Reference proteome</keyword>
<name>A0A9X0AQF2_9HELO</name>
<comment type="caution">
    <text evidence="1">The sequence shown here is derived from an EMBL/GenBank/DDBJ whole genome shotgun (WGS) entry which is preliminary data.</text>
</comment>
<dbReference type="EMBL" id="JAPEIS010000004">
    <property type="protein sequence ID" value="KAJ8067057.1"/>
    <property type="molecule type" value="Genomic_DNA"/>
</dbReference>
<protein>
    <submittedName>
        <fullName evidence="1">Uncharacterized protein</fullName>
    </submittedName>
</protein>